<proteinExistence type="predicted"/>
<name>A0A0E9QIL8_ANGAN</name>
<accession>A0A0E9QIL8</accession>
<sequence>MRFKKPLKIDMCMNTHMHYRDLKYACGPQRGVLNVLGHLGSS</sequence>
<evidence type="ECO:0000313" key="1">
    <source>
        <dbReference type="EMBL" id="JAH16634.1"/>
    </source>
</evidence>
<protein>
    <submittedName>
        <fullName evidence="1">Uncharacterized protein</fullName>
    </submittedName>
</protein>
<reference evidence="1" key="2">
    <citation type="journal article" date="2015" name="Fish Shellfish Immunol.">
        <title>Early steps in the European eel (Anguilla anguilla)-Vibrio vulnificus interaction in the gills: Role of the RtxA13 toxin.</title>
        <authorList>
            <person name="Callol A."/>
            <person name="Pajuelo D."/>
            <person name="Ebbesson L."/>
            <person name="Teles M."/>
            <person name="MacKenzie S."/>
            <person name="Amaro C."/>
        </authorList>
    </citation>
    <scope>NUCLEOTIDE SEQUENCE</scope>
</reference>
<dbReference type="AlphaFoldDB" id="A0A0E9QIL8"/>
<organism evidence="1">
    <name type="scientific">Anguilla anguilla</name>
    <name type="common">European freshwater eel</name>
    <name type="synonym">Muraena anguilla</name>
    <dbReference type="NCBI Taxonomy" id="7936"/>
    <lineage>
        <taxon>Eukaryota</taxon>
        <taxon>Metazoa</taxon>
        <taxon>Chordata</taxon>
        <taxon>Craniata</taxon>
        <taxon>Vertebrata</taxon>
        <taxon>Euteleostomi</taxon>
        <taxon>Actinopterygii</taxon>
        <taxon>Neopterygii</taxon>
        <taxon>Teleostei</taxon>
        <taxon>Anguilliformes</taxon>
        <taxon>Anguillidae</taxon>
        <taxon>Anguilla</taxon>
    </lineage>
</organism>
<reference evidence="1" key="1">
    <citation type="submission" date="2014-11" db="EMBL/GenBank/DDBJ databases">
        <authorList>
            <person name="Amaro Gonzalez C."/>
        </authorList>
    </citation>
    <scope>NUCLEOTIDE SEQUENCE</scope>
</reference>
<dbReference type="EMBL" id="GBXM01091943">
    <property type="protein sequence ID" value="JAH16634.1"/>
    <property type="molecule type" value="Transcribed_RNA"/>
</dbReference>